<evidence type="ECO:0000256" key="6">
    <source>
        <dbReference type="ARBA" id="ARBA00022840"/>
    </source>
</evidence>
<keyword evidence="7" id="KW-0472">Membrane</keyword>
<dbReference type="PANTHER" id="PTHR33078">
    <property type="entry name" value="PROTEIN YCF2-RELATED"/>
    <property type="match status" value="1"/>
</dbReference>
<dbReference type="GO" id="GO:0005524">
    <property type="term" value="F:ATP binding"/>
    <property type="evidence" value="ECO:0007669"/>
    <property type="project" value="UniProtKB-KW"/>
</dbReference>
<comment type="function">
    <text evidence="1">Probable ATPase of unknown function. Its presence in a non-photosynthetic plant (Epifagus virginiana) and experiments in tobacco indicate that it has an essential function which is probably not related to photosynthesis.</text>
</comment>
<dbReference type="STRING" id="55188.A0A2H5QWV4"/>
<keyword evidence="4" id="KW-0934">Plastid</keyword>
<evidence type="ECO:0000256" key="5">
    <source>
        <dbReference type="ARBA" id="ARBA00022741"/>
    </source>
</evidence>
<evidence type="ECO:0000256" key="4">
    <source>
        <dbReference type="ARBA" id="ARBA00022640"/>
    </source>
</evidence>
<keyword evidence="7" id="KW-1133">Transmembrane helix</keyword>
<dbReference type="EMBL" id="BDQV01001092">
    <property type="protein sequence ID" value="GAY69098.1"/>
    <property type="molecule type" value="Genomic_DNA"/>
</dbReference>
<dbReference type="GO" id="GO:0009536">
    <property type="term" value="C:plastid"/>
    <property type="evidence" value="ECO:0007669"/>
    <property type="project" value="UniProtKB-SubCell"/>
</dbReference>
<sequence>MTLNDRYSLFISKQSLIHKLRVGLIVFIFHLMQNPFLLRLALSPFRGILKPNIYIYLAANFYVPFFTVFLNKFLDNKPKSFFINDIDDDSDNIDASEDIDHVFDTELELLIMMNALNINMMPILYHPFIRISKSNIYLQNMDSKHS</sequence>
<comment type="subcellular location">
    <subcellularLocation>
        <location evidence="2">Plastid</location>
    </subcellularLocation>
</comment>
<organism evidence="8 9">
    <name type="scientific">Citrus unshiu</name>
    <name type="common">Satsuma mandarin</name>
    <name type="synonym">Citrus nobilis var. unshiu</name>
    <dbReference type="NCBI Taxonomy" id="55188"/>
    <lineage>
        <taxon>Eukaryota</taxon>
        <taxon>Viridiplantae</taxon>
        <taxon>Streptophyta</taxon>
        <taxon>Embryophyta</taxon>
        <taxon>Tracheophyta</taxon>
        <taxon>Spermatophyta</taxon>
        <taxon>Magnoliopsida</taxon>
        <taxon>eudicotyledons</taxon>
        <taxon>Gunneridae</taxon>
        <taxon>Pentapetalae</taxon>
        <taxon>rosids</taxon>
        <taxon>malvids</taxon>
        <taxon>Sapindales</taxon>
        <taxon>Rutaceae</taxon>
        <taxon>Aurantioideae</taxon>
        <taxon>Citrus</taxon>
    </lineage>
</organism>
<keyword evidence="7" id="KW-0812">Transmembrane</keyword>
<keyword evidence="6" id="KW-0067">ATP-binding</keyword>
<accession>A0A2H5QWV4</accession>
<evidence type="ECO:0000256" key="3">
    <source>
        <dbReference type="ARBA" id="ARBA00009361"/>
    </source>
</evidence>
<evidence type="ECO:0000313" key="8">
    <source>
        <dbReference type="EMBL" id="GAY69098.1"/>
    </source>
</evidence>
<gene>
    <name evidence="8" type="ORF">CUMW_269400</name>
</gene>
<evidence type="ECO:0000256" key="2">
    <source>
        <dbReference type="ARBA" id="ARBA00004474"/>
    </source>
</evidence>
<name>A0A2H5QWV4_CITUN</name>
<evidence type="ECO:0000256" key="1">
    <source>
        <dbReference type="ARBA" id="ARBA00002329"/>
    </source>
</evidence>
<dbReference type="PANTHER" id="PTHR33078:SF100">
    <property type="entry name" value="PROTEIN YCF2"/>
    <property type="match status" value="1"/>
</dbReference>
<reference evidence="8 9" key="1">
    <citation type="journal article" date="2017" name="Front. Genet.">
        <title>Draft sequencing of the heterozygous diploid genome of Satsuma (Citrus unshiu Marc.) using a hybrid assembly approach.</title>
        <authorList>
            <person name="Shimizu T."/>
            <person name="Tanizawa Y."/>
            <person name="Mochizuki T."/>
            <person name="Nagasaki H."/>
            <person name="Yoshioka T."/>
            <person name="Toyoda A."/>
            <person name="Fujiyama A."/>
            <person name="Kaminuma E."/>
            <person name="Nakamura Y."/>
        </authorList>
    </citation>
    <scope>NUCLEOTIDE SEQUENCE [LARGE SCALE GENOMIC DNA]</scope>
    <source>
        <strain evidence="9">cv. Miyagawa wase</strain>
    </source>
</reference>
<dbReference type="Proteomes" id="UP000236630">
    <property type="component" value="Unassembled WGS sequence"/>
</dbReference>
<feature type="transmembrane region" description="Helical" evidence="7">
    <location>
        <begin position="53"/>
        <end position="74"/>
    </location>
</feature>
<comment type="caution">
    <text evidence="8">The sequence shown here is derived from an EMBL/GenBank/DDBJ whole genome shotgun (WGS) entry which is preliminary data.</text>
</comment>
<protein>
    <submittedName>
        <fullName evidence="8">Uncharacterized protein</fullName>
    </submittedName>
</protein>
<evidence type="ECO:0000256" key="7">
    <source>
        <dbReference type="SAM" id="Phobius"/>
    </source>
</evidence>
<keyword evidence="9" id="KW-1185">Reference proteome</keyword>
<dbReference type="AlphaFoldDB" id="A0A2H5QWV4"/>
<keyword evidence="5" id="KW-0547">Nucleotide-binding</keyword>
<proteinExistence type="inferred from homology"/>
<comment type="similarity">
    <text evidence="3">Belongs to the Ycf2 family.</text>
</comment>
<feature type="transmembrane region" description="Helical" evidence="7">
    <location>
        <begin position="20"/>
        <end position="41"/>
    </location>
</feature>
<evidence type="ECO:0000313" key="9">
    <source>
        <dbReference type="Proteomes" id="UP000236630"/>
    </source>
</evidence>